<comment type="caution">
    <text evidence="1">The sequence shown here is derived from an EMBL/GenBank/DDBJ whole genome shotgun (WGS) entry which is preliminary data.</text>
</comment>
<dbReference type="RefSeq" id="WP_007034517.1">
    <property type="nucleotide sequence ID" value="NZ_AOHO01000075.1"/>
</dbReference>
<organism evidence="1 2">
    <name type="scientific">Amycolatopsis decaplanina DSM 44594</name>
    <dbReference type="NCBI Taxonomy" id="1284240"/>
    <lineage>
        <taxon>Bacteria</taxon>
        <taxon>Bacillati</taxon>
        <taxon>Actinomycetota</taxon>
        <taxon>Actinomycetes</taxon>
        <taxon>Pseudonocardiales</taxon>
        <taxon>Pseudonocardiaceae</taxon>
        <taxon>Amycolatopsis</taxon>
    </lineage>
</organism>
<accession>M2XTQ0</accession>
<evidence type="ECO:0000313" key="1">
    <source>
        <dbReference type="EMBL" id="EME52545.1"/>
    </source>
</evidence>
<reference evidence="1 2" key="1">
    <citation type="journal article" date="2013" name="Genome Announc.">
        <title>Draft Genome Sequence of Amycolatopsis decaplanina Strain DSM 44594T.</title>
        <authorList>
            <person name="Kaur N."/>
            <person name="Kumar S."/>
            <person name="Bala M."/>
            <person name="Raghava G.P."/>
            <person name="Mayilraj S."/>
        </authorList>
    </citation>
    <scope>NUCLEOTIDE SEQUENCE [LARGE SCALE GENOMIC DNA]</scope>
    <source>
        <strain evidence="1 2">DSM 44594</strain>
    </source>
</reference>
<sequence>MPGSREVLVLHDEGFGTAVAERLGALPSVTTRASLPDGLPSPGEVPARSVLVLALNQPAPRFEREADRLALARDAFLIPVVASHQTVRIGPVLGPGAHATMDCHYRRTLQHRTTTGSPELQAAYDEVGHRHSVGFLPSLVATASSWTAAVIHRLADGDSSDLQQVTFFSGNSPRIGRHRLTGVHGNVRSAAAVPAEDRSWRALLPLARELAQDLPAPDAVTEGAAR</sequence>
<dbReference type="Gene3D" id="3.40.50.720">
    <property type="entry name" value="NAD(P)-binding Rossmann-like Domain"/>
    <property type="match status" value="1"/>
</dbReference>
<protein>
    <submittedName>
        <fullName evidence="1">Uncharacterized protein</fullName>
    </submittedName>
</protein>
<keyword evidence="2" id="KW-1185">Reference proteome</keyword>
<dbReference type="PATRIC" id="fig|1284240.4.peg.6850"/>
<dbReference type="AlphaFoldDB" id="M2XTQ0"/>
<dbReference type="OrthoDB" id="2679713at2"/>
<dbReference type="EMBL" id="AOHO01000075">
    <property type="protein sequence ID" value="EME52545.1"/>
    <property type="molecule type" value="Genomic_DNA"/>
</dbReference>
<gene>
    <name evidence="1" type="ORF">H074_33599</name>
</gene>
<name>M2XTQ0_9PSEU</name>
<dbReference type="Proteomes" id="UP000054226">
    <property type="component" value="Unassembled WGS sequence"/>
</dbReference>
<evidence type="ECO:0000313" key="2">
    <source>
        <dbReference type="Proteomes" id="UP000054226"/>
    </source>
</evidence>
<proteinExistence type="predicted"/>